<protein>
    <submittedName>
        <fullName evidence="11">Nucleotidyltransferase domain-containing protein</fullName>
    </submittedName>
</protein>
<comment type="caution">
    <text evidence="11">The sequence shown here is derived from an EMBL/GenBank/DDBJ whole genome shotgun (WGS) entry which is preliminary data.</text>
</comment>
<dbReference type="Pfam" id="PF01909">
    <property type="entry name" value="NTP_transf_2"/>
    <property type="match status" value="1"/>
</dbReference>
<accession>A0ABT8G9L2</accession>
<dbReference type="PANTHER" id="PTHR33571:SF14">
    <property type="entry name" value="PROTEIN ADENYLYLTRANSFERASE MJ0435-RELATED"/>
    <property type="match status" value="1"/>
</dbReference>
<dbReference type="CDD" id="cd05403">
    <property type="entry name" value="NT_KNTase_like"/>
    <property type="match status" value="1"/>
</dbReference>
<dbReference type="Gene3D" id="1.10.10.10">
    <property type="entry name" value="Winged helix-like DNA-binding domain superfamily/Winged helix DNA-binding domain"/>
    <property type="match status" value="1"/>
</dbReference>
<keyword evidence="6" id="KW-0547">Nucleotide-binding</keyword>
<comment type="cofactor">
    <cofactor evidence="1">
        <name>Mg(2+)</name>
        <dbReference type="ChEBI" id="CHEBI:18420"/>
    </cofactor>
</comment>
<sequence length="156" mass="17020">MSECLRDVAVRCDAMVEKARRELVAAVRNAYASGETQAAIATQIGRSQPEVNRLLRFHGTTPHARKLRAHSAQVREELTAVGGRNVRVFGSTAAGTDGPGSDVDLVFEMREPLSLMQLSAVERRLSALLGVEVDLVPESSLREDLRDRILAEAITL</sequence>
<evidence type="ECO:0000256" key="6">
    <source>
        <dbReference type="ARBA" id="ARBA00022741"/>
    </source>
</evidence>
<keyword evidence="5" id="KW-0479">Metal-binding</keyword>
<evidence type="ECO:0000259" key="10">
    <source>
        <dbReference type="Pfam" id="PF01909"/>
    </source>
</evidence>
<dbReference type="InterPro" id="IPR052038">
    <property type="entry name" value="Type-VII_TA_antitoxin"/>
</dbReference>
<dbReference type="InterPro" id="IPR043519">
    <property type="entry name" value="NT_sf"/>
</dbReference>
<evidence type="ECO:0000256" key="3">
    <source>
        <dbReference type="ARBA" id="ARBA00022679"/>
    </source>
</evidence>
<proteinExistence type="inferred from homology"/>
<organism evidence="11 12">
    <name type="scientific">Demequina litoralis</name>
    <dbReference type="NCBI Taxonomy" id="3051660"/>
    <lineage>
        <taxon>Bacteria</taxon>
        <taxon>Bacillati</taxon>
        <taxon>Actinomycetota</taxon>
        <taxon>Actinomycetes</taxon>
        <taxon>Micrococcales</taxon>
        <taxon>Demequinaceae</taxon>
        <taxon>Demequina</taxon>
    </lineage>
</organism>
<keyword evidence="12" id="KW-1185">Reference proteome</keyword>
<evidence type="ECO:0000256" key="2">
    <source>
        <dbReference type="ARBA" id="ARBA00022649"/>
    </source>
</evidence>
<evidence type="ECO:0000313" key="11">
    <source>
        <dbReference type="EMBL" id="MDN4475817.1"/>
    </source>
</evidence>
<dbReference type="Proteomes" id="UP001172728">
    <property type="component" value="Unassembled WGS sequence"/>
</dbReference>
<evidence type="ECO:0000313" key="12">
    <source>
        <dbReference type="Proteomes" id="UP001172728"/>
    </source>
</evidence>
<dbReference type="Gene3D" id="3.30.460.10">
    <property type="entry name" value="Beta Polymerase, domain 2"/>
    <property type="match status" value="1"/>
</dbReference>
<feature type="domain" description="Polymerase nucleotidyl transferase" evidence="10">
    <location>
        <begin position="79"/>
        <end position="153"/>
    </location>
</feature>
<evidence type="ECO:0000256" key="9">
    <source>
        <dbReference type="ARBA" id="ARBA00038276"/>
    </source>
</evidence>
<evidence type="ECO:0000256" key="8">
    <source>
        <dbReference type="ARBA" id="ARBA00022842"/>
    </source>
</evidence>
<evidence type="ECO:0000256" key="7">
    <source>
        <dbReference type="ARBA" id="ARBA00022840"/>
    </source>
</evidence>
<evidence type="ECO:0000256" key="1">
    <source>
        <dbReference type="ARBA" id="ARBA00001946"/>
    </source>
</evidence>
<evidence type="ECO:0000256" key="5">
    <source>
        <dbReference type="ARBA" id="ARBA00022723"/>
    </source>
</evidence>
<dbReference type="PANTHER" id="PTHR33571">
    <property type="entry name" value="SSL8005 PROTEIN"/>
    <property type="match status" value="1"/>
</dbReference>
<evidence type="ECO:0000256" key="4">
    <source>
        <dbReference type="ARBA" id="ARBA00022695"/>
    </source>
</evidence>
<keyword evidence="2" id="KW-1277">Toxin-antitoxin system</keyword>
<reference evidence="11" key="1">
    <citation type="submission" date="2023-06" db="EMBL/GenBank/DDBJ databases">
        <title>Sysu t00192.</title>
        <authorList>
            <person name="Gao L."/>
            <person name="Fang B.-Z."/>
            <person name="Li W.-J."/>
        </authorList>
    </citation>
    <scope>NUCLEOTIDE SEQUENCE</scope>
    <source>
        <strain evidence="11">SYSU T00192</strain>
    </source>
</reference>
<dbReference type="InterPro" id="IPR002934">
    <property type="entry name" value="Polymerase_NTP_transf_dom"/>
</dbReference>
<dbReference type="RefSeq" id="WP_301133260.1">
    <property type="nucleotide sequence ID" value="NZ_JAUHPW010000005.1"/>
</dbReference>
<dbReference type="SUPFAM" id="SSF81301">
    <property type="entry name" value="Nucleotidyltransferase"/>
    <property type="match status" value="1"/>
</dbReference>
<keyword evidence="3" id="KW-0808">Transferase</keyword>
<keyword evidence="7" id="KW-0067">ATP-binding</keyword>
<comment type="similarity">
    <text evidence="9">Belongs to the MntA antitoxin family.</text>
</comment>
<dbReference type="InterPro" id="IPR036388">
    <property type="entry name" value="WH-like_DNA-bd_sf"/>
</dbReference>
<gene>
    <name evidence="11" type="ORF">QQX09_08100</name>
</gene>
<keyword evidence="8" id="KW-0460">Magnesium</keyword>
<dbReference type="EMBL" id="JAUHPW010000005">
    <property type="protein sequence ID" value="MDN4475817.1"/>
    <property type="molecule type" value="Genomic_DNA"/>
</dbReference>
<keyword evidence="4" id="KW-0548">Nucleotidyltransferase</keyword>
<name>A0ABT8G9L2_9MICO</name>